<dbReference type="Pfam" id="PF02055">
    <property type="entry name" value="Glyco_hydro_30"/>
    <property type="match status" value="1"/>
</dbReference>
<dbReference type="Gene3D" id="3.20.20.80">
    <property type="entry name" value="Glycosidases"/>
    <property type="match status" value="1"/>
</dbReference>
<evidence type="ECO:0000256" key="4">
    <source>
        <dbReference type="RuleBase" id="RU361188"/>
    </source>
</evidence>
<evidence type="ECO:0000313" key="8">
    <source>
        <dbReference type="Proteomes" id="UP000175691"/>
    </source>
</evidence>
<keyword evidence="8" id="KW-1185">Reference proteome</keyword>
<dbReference type="InterPro" id="IPR013780">
    <property type="entry name" value="Glyco_hydro_b"/>
</dbReference>
<protein>
    <recommendedName>
        <fullName evidence="9">Glycosyl hydrolase</fullName>
    </recommendedName>
</protein>
<sequence>MYRLLLFIAVAGLSVSCGNTSTHSAPQAVVSTEWHPNDKQWYSEPWPEEAVPHRLDDLPVQAVSNADAKNLIVLDPEQQYQRILGIGASLEHSTVYAIRKNKSPAQQKTLLSALIDPVNGIGLNLFRISIGTSDFSDGTHAQTPPDNPKGWYSFQDTPDSAFSIQRNIDLGIVNTLQMALEVGKETHNPVKLVASPWSPPRWMREHNNMVQGGTLKAAYYEAYAQYLREFVEAYAAEGIPIYALTLQNERQFQPPAYPGMVLSWQQERDLLIAVYHNFHNVNQHHGKELNVKLWTLDHNFDYWQQAVAQLDDFLEKGLYHYIDGTAFHHYAGDSSAMASVHQAHPQKDVIFTEGSVWGVGNANLNRGFQSVIRHFRHWSTAYISWVTMLPQQVDEANQGPYNKLGVVGPTMLIQEKGNSAGWYKTPEYWLTGQFSKFIRRGAVRIASSPETINHMENVAFQNPDGSVVSVITNPNDSIQTVSFSLHDKPWQIDVPANSIATVIW</sequence>
<dbReference type="InterPro" id="IPR017853">
    <property type="entry name" value="GH"/>
</dbReference>
<dbReference type="AlphaFoldDB" id="A0A1E7ZG94"/>
<dbReference type="Gene3D" id="2.60.40.1180">
    <property type="entry name" value="Golgi alpha-mannosidase II"/>
    <property type="match status" value="1"/>
</dbReference>
<evidence type="ECO:0000256" key="2">
    <source>
        <dbReference type="ARBA" id="ARBA00022729"/>
    </source>
</evidence>
<comment type="similarity">
    <text evidence="1 4">Belongs to the glycosyl hydrolase 30 family.</text>
</comment>
<keyword evidence="2" id="KW-0732">Signal</keyword>
<name>A0A1E7ZG94_9ALTE</name>
<keyword evidence="4" id="KW-0326">Glycosidase</keyword>
<evidence type="ECO:0000259" key="5">
    <source>
        <dbReference type="Pfam" id="PF02055"/>
    </source>
</evidence>
<dbReference type="InterPro" id="IPR033452">
    <property type="entry name" value="GH30_C"/>
</dbReference>
<dbReference type="InterPro" id="IPR001139">
    <property type="entry name" value="Glyco_hydro_30"/>
</dbReference>
<evidence type="ECO:0000256" key="3">
    <source>
        <dbReference type="ARBA" id="ARBA00022801"/>
    </source>
</evidence>
<evidence type="ECO:0000259" key="6">
    <source>
        <dbReference type="Pfam" id="PF17189"/>
    </source>
</evidence>
<dbReference type="PANTHER" id="PTHR11069">
    <property type="entry name" value="GLUCOSYLCERAMIDASE"/>
    <property type="match status" value="1"/>
</dbReference>
<dbReference type="STRING" id="1656094.BFC18_02980"/>
<dbReference type="GO" id="GO:0016020">
    <property type="term" value="C:membrane"/>
    <property type="evidence" value="ECO:0007669"/>
    <property type="project" value="GOC"/>
</dbReference>
<dbReference type="EMBL" id="MDHN01000004">
    <property type="protein sequence ID" value="OFC72531.1"/>
    <property type="molecule type" value="Genomic_DNA"/>
</dbReference>
<evidence type="ECO:0000313" key="7">
    <source>
        <dbReference type="EMBL" id="OFC72531.1"/>
    </source>
</evidence>
<evidence type="ECO:0000256" key="1">
    <source>
        <dbReference type="ARBA" id="ARBA00005382"/>
    </source>
</evidence>
<dbReference type="PROSITE" id="PS51257">
    <property type="entry name" value="PROKAR_LIPOPROTEIN"/>
    <property type="match status" value="1"/>
</dbReference>
<evidence type="ECO:0008006" key="9">
    <source>
        <dbReference type="Google" id="ProtNLM"/>
    </source>
</evidence>
<gene>
    <name evidence="7" type="ORF">BFC18_02980</name>
</gene>
<dbReference type="RefSeq" id="WP_070123445.1">
    <property type="nucleotide sequence ID" value="NZ_MDHN01000004.1"/>
</dbReference>
<reference evidence="7 8" key="1">
    <citation type="submission" date="2016-08" db="EMBL/GenBank/DDBJ databases">
        <authorList>
            <person name="Seilhamer J.J."/>
        </authorList>
    </citation>
    <scope>NUCLEOTIDE SEQUENCE [LARGE SCALE GENOMIC DNA]</scope>
    <source>
        <strain evidence="7 8">KCTC 42603</strain>
    </source>
</reference>
<dbReference type="Proteomes" id="UP000175691">
    <property type="component" value="Unassembled WGS sequence"/>
</dbReference>
<dbReference type="PANTHER" id="PTHR11069:SF23">
    <property type="entry name" value="LYSOSOMAL ACID GLUCOSYLCERAMIDASE"/>
    <property type="match status" value="1"/>
</dbReference>
<dbReference type="GO" id="GO:0004348">
    <property type="term" value="F:glucosylceramidase activity"/>
    <property type="evidence" value="ECO:0007669"/>
    <property type="project" value="InterPro"/>
</dbReference>
<feature type="domain" description="Glycosyl hydrolase family 30 beta sandwich" evidence="6">
    <location>
        <begin position="441"/>
        <end position="502"/>
    </location>
</feature>
<organism evidence="7 8">
    <name type="scientific">Alteromonas confluentis</name>
    <dbReference type="NCBI Taxonomy" id="1656094"/>
    <lineage>
        <taxon>Bacteria</taxon>
        <taxon>Pseudomonadati</taxon>
        <taxon>Pseudomonadota</taxon>
        <taxon>Gammaproteobacteria</taxon>
        <taxon>Alteromonadales</taxon>
        <taxon>Alteromonadaceae</taxon>
        <taxon>Alteromonas/Salinimonas group</taxon>
        <taxon>Alteromonas</taxon>
    </lineage>
</organism>
<dbReference type="GO" id="GO:0006680">
    <property type="term" value="P:glucosylceramide catabolic process"/>
    <property type="evidence" value="ECO:0007669"/>
    <property type="project" value="TreeGrafter"/>
</dbReference>
<dbReference type="SUPFAM" id="SSF51011">
    <property type="entry name" value="Glycosyl hydrolase domain"/>
    <property type="match status" value="1"/>
</dbReference>
<dbReference type="SUPFAM" id="SSF51445">
    <property type="entry name" value="(Trans)glycosidases"/>
    <property type="match status" value="1"/>
</dbReference>
<feature type="domain" description="Glycosyl hydrolase family 30 TIM-barrel" evidence="5">
    <location>
        <begin position="85"/>
        <end position="438"/>
    </location>
</feature>
<dbReference type="OrthoDB" id="9806701at2"/>
<dbReference type="InterPro" id="IPR033453">
    <property type="entry name" value="Glyco_hydro_30_TIM-barrel"/>
</dbReference>
<accession>A0A1E7ZG94</accession>
<proteinExistence type="inferred from homology"/>
<comment type="caution">
    <text evidence="7">The sequence shown here is derived from an EMBL/GenBank/DDBJ whole genome shotgun (WGS) entry which is preliminary data.</text>
</comment>
<dbReference type="Pfam" id="PF17189">
    <property type="entry name" value="Glyco_hydro_30C"/>
    <property type="match status" value="1"/>
</dbReference>
<keyword evidence="3 4" id="KW-0378">Hydrolase</keyword>